<sequence length="291" mass="33338">MNFDDTSHDRHQRNMSARTNMAHTMIRRPTIILYPIWIVIGICLFHTAQIIACLVALVFQRYDPICDSPLHVYLVFIIIIRMFGSIPLVIFGKRIVPAALLATQDTEIDASNHALNLIETRERWIQYKIYADQAEKLLTFGSAILLFAGNAWLMSTQVCSLCIFYTALVMISIQWIMFMFPVLLCVAIICCLPCVLAVLRHIEVHDNERGADQKHIDNLPKCKFKQGQLPEGCEIKEEDNLCSICLVNYEIGEDIRFLPCKHHFHIKCVDTWLKMNKTCPLCVQPIDNSAT</sequence>
<organism evidence="4 5">
    <name type="scientific">Rozella allomycis (strain CSF55)</name>
    <dbReference type="NCBI Taxonomy" id="988480"/>
    <lineage>
        <taxon>Eukaryota</taxon>
        <taxon>Fungi</taxon>
        <taxon>Fungi incertae sedis</taxon>
        <taxon>Cryptomycota</taxon>
        <taxon>Cryptomycota incertae sedis</taxon>
        <taxon>Rozella</taxon>
    </lineage>
</organism>
<dbReference type="Gene3D" id="3.30.40.10">
    <property type="entry name" value="Zinc/RING finger domain, C3HC4 (zinc finger)"/>
    <property type="match status" value="1"/>
</dbReference>
<protein>
    <recommendedName>
        <fullName evidence="3">RING-type domain-containing protein</fullName>
    </recommendedName>
</protein>
<name>A0A075B2Q6_ROZAC</name>
<dbReference type="AlphaFoldDB" id="A0A075B2Q6"/>
<evidence type="ECO:0000256" key="1">
    <source>
        <dbReference type="PROSITE-ProRule" id="PRU00175"/>
    </source>
</evidence>
<evidence type="ECO:0000259" key="3">
    <source>
        <dbReference type="PROSITE" id="PS50089"/>
    </source>
</evidence>
<keyword evidence="2" id="KW-0472">Membrane</keyword>
<feature type="transmembrane region" description="Helical" evidence="2">
    <location>
        <begin position="31"/>
        <end position="59"/>
    </location>
</feature>
<accession>A0A075B2Q6</accession>
<reference evidence="4 5" key="1">
    <citation type="journal article" date="2013" name="Curr. Biol.">
        <title>Shared signatures of parasitism and phylogenomics unite Cryptomycota and microsporidia.</title>
        <authorList>
            <person name="James T.Y."/>
            <person name="Pelin A."/>
            <person name="Bonen L."/>
            <person name="Ahrendt S."/>
            <person name="Sain D."/>
            <person name="Corradi N."/>
            <person name="Stajich J.E."/>
        </authorList>
    </citation>
    <scope>NUCLEOTIDE SEQUENCE [LARGE SCALE GENOMIC DNA]</scope>
    <source>
        <strain evidence="4 5">CSF55</strain>
    </source>
</reference>
<keyword evidence="5" id="KW-1185">Reference proteome</keyword>
<dbReference type="HOGENOM" id="CLU_1137987_0_0_1"/>
<keyword evidence="2" id="KW-1133">Transmembrane helix</keyword>
<evidence type="ECO:0000256" key="2">
    <source>
        <dbReference type="SAM" id="Phobius"/>
    </source>
</evidence>
<evidence type="ECO:0000313" key="5">
    <source>
        <dbReference type="Proteomes" id="UP000030755"/>
    </source>
</evidence>
<dbReference type="InterPro" id="IPR001841">
    <property type="entry name" value="Znf_RING"/>
</dbReference>
<dbReference type="EMBL" id="KE560848">
    <property type="protein sequence ID" value="EPZ35251.1"/>
    <property type="molecule type" value="Genomic_DNA"/>
</dbReference>
<dbReference type="PANTHER" id="PTHR46225:SF19">
    <property type="entry name" value="RING-TYPE DOMAIN-CONTAINING PROTEIN"/>
    <property type="match status" value="1"/>
</dbReference>
<keyword evidence="1" id="KW-0862">Zinc</keyword>
<dbReference type="OMA" id="IETRERW"/>
<proteinExistence type="predicted"/>
<evidence type="ECO:0000313" key="4">
    <source>
        <dbReference type="EMBL" id="EPZ35251.1"/>
    </source>
</evidence>
<keyword evidence="1" id="KW-0863">Zinc-finger</keyword>
<keyword evidence="2" id="KW-0812">Transmembrane</keyword>
<dbReference type="STRING" id="988480.A0A075B2Q6"/>
<dbReference type="Proteomes" id="UP000030755">
    <property type="component" value="Unassembled WGS sequence"/>
</dbReference>
<feature type="transmembrane region" description="Helical" evidence="2">
    <location>
        <begin position="71"/>
        <end position="91"/>
    </location>
</feature>
<feature type="transmembrane region" description="Helical" evidence="2">
    <location>
        <begin position="173"/>
        <end position="199"/>
    </location>
</feature>
<dbReference type="InterPro" id="IPR013083">
    <property type="entry name" value="Znf_RING/FYVE/PHD"/>
</dbReference>
<dbReference type="SUPFAM" id="SSF57850">
    <property type="entry name" value="RING/U-box"/>
    <property type="match status" value="1"/>
</dbReference>
<dbReference type="PANTHER" id="PTHR46225">
    <property type="entry name" value="C3H4 TYPE ZINC FINGER PROTEIN"/>
    <property type="match status" value="1"/>
</dbReference>
<keyword evidence="1" id="KW-0479">Metal-binding</keyword>
<gene>
    <name evidence="4" type="ORF">O9G_000647</name>
</gene>
<feature type="domain" description="RING-type" evidence="3">
    <location>
        <begin position="242"/>
        <end position="282"/>
    </location>
</feature>
<dbReference type="Pfam" id="PF13639">
    <property type="entry name" value="zf-RING_2"/>
    <property type="match status" value="1"/>
</dbReference>
<dbReference type="PROSITE" id="PS50089">
    <property type="entry name" value="ZF_RING_2"/>
    <property type="match status" value="1"/>
</dbReference>
<dbReference type="SMART" id="SM00184">
    <property type="entry name" value="RING"/>
    <property type="match status" value="1"/>
</dbReference>
<dbReference type="OrthoDB" id="8062037at2759"/>
<dbReference type="GO" id="GO:0008270">
    <property type="term" value="F:zinc ion binding"/>
    <property type="evidence" value="ECO:0007669"/>
    <property type="project" value="UniProtKB-KW"/>
</dbReference>
<feature type="transmembrane region" description="Helical" evidence="2">
    <location>
        <begin position="137"/>
        <end position="167"/>
    </location>
</feature>